<dbReference type="Gene3D" id="3.30.9.10">
    <property type="entry name" value="D-Amino Acid Oxidase, subunit A, domain 2"/>
    <property type="match status" value="1"/>
</dbReference>
<sequence>MAPSALSNTNDERLAGLNIDASNLTPHHLAQETFWQRDRELERPLPCRDQVPTESDIVVIGAGFAGVSSVYHLVKQLKASGHLPKPRITLVEARDVCSGATGRNGGHIRPDMYGHIPKYVDRAGVKAGAEIAEFEIANLYAVKKLVEEENIDCDFTLCRSIDVWCNAEAAERARLVYDSMSSKDMPHMRDVFFVEGPAAEGYSGVKGAKAAASFTAGTMWPYKFIHAVLRPLLESGDVELVVRSPVLSVKTNSSTSYYPLTVVTSNGSIKAKKVVHASNAYVGGLLPEYAKNIVPCKGICCHIAVPDSLNHTAPLLNNSYINRTADNTLSYLIPRTDGSIVVGGAMAKFAAYREQWYNNIDDSCLIDAAKDYYEDYMQQTYRGWEDSGAKVTKIWTGVMGYSFDSNPHIGRVPDKDGQYIAAGFNGHGMPVVFLSAEGIAKMVLSDLSNSSKPLPFSETGIPRLFETSAFRIERAQKADEEHGDILGSGEAILPVGPMHNTEH</sequence>
<dbReference type="OrthoDB" id="429143at2759"/>
<dbReference type="SUPFAM" id="SSF51905">
    <property type="entry name" value="FAD/NAD(P)-binding domain"/>
    <property type="match status" value="1"/>
</dbReference>
<dbReference type="EMBL" id="ML996091">
    <property type="protein sequence ID" value="KAF2149229.1"/>
    <property type="molecule type" value="Genomic_DNA"/>
</dbReference>
<dbReference type="PANTHER" id="PTHR13847">
    <property type="entry name" value="SARCOSINE DEHYDROGENASE-RELATED"/>
    <property type="match status" value="1"/>
</dbReference>
<accession>A0A9P4IUY3</accession>
<evidence type="ECO:0000313" key="2">
    <source>
        <dbReference type="EMBL" id="KAF2149229.1"/>
    </source>
</evidence>
<organism evidence="2 3">
    <name type="scientific">Myriangium duriaei CBS 260.36</name>
    <dbReference type="NCBI Taxonomy" id="1168546"/>
    <lineage>
        <taxon>Eukaryota</taxon>
        <taxon>Fungi</taxon>
        <taxon>Dikarya</taxon>
        <taxon>Ascomycota</taxon>
        <taxon>Pezizomycotina</taxon>
        <taxon>Dothideomycetes</taxon>
        <taxon>Dothideomycetidae</taxon>
        <taxon>Myriangiales</taxon>
        <taxon>Myriangiaceae</taxon>
        <taxon>Myriangium</taxon>
    </lineage>
</organism>
<dbReference type="PANTHER" id="PTHR13847:SF279">
    <property type="entry name" value="FAD DEPENDENT OXIDOREDUCTASE DOMAIN-CONTAINING PROTEIN-RELATED"/>
    <property type="match status" value="1"/>
</dbReference>
<dbReference type="InterPro" id="IPR006076">
    <property type="entry name" value="FAD-dep_OxRdtase"/>
</dbReference>
<dbReference type="Proteomes" id="UP000799439">
    <property type="component" value="Unassembled WGS sequence"/>
</dbReference>
<dbReference type="Pfam" id="PF01266">
    <property type="entry name" value="DAO"/>
    <property type="match status" value="1"/>
</dbReference>
<reference evidence="2" key="1">
    <citation type="journal article" date="2020" name="Stud. Mycol.">
        <title>101 Dothideomycetes genomes: a test case for predicting lifestyles and emergence of pathogens.</title>
        <authorList>
            <person name="Haridas S."/>
            <person name="Albert R."/>
            <person name="Binder M."/>
            <person name="Bloem J."/>
            <person name="Labutti K."/>
            <person name="Salamov A."/>
            <person name="Andreopoulos B."/>
            <person name="Baker S."/>
            <person name="Barry K."/>
            <person name="Bills G."/>
            <person name="Bluhm B."/>
            <person name="Cannon C."/>
            <person name="Castanera R."/>
            <person name="Culley D."/>
            <person name="Daum C."/>
            <person name="Ezra D."/>
            <person name="Gonzalez J."/>
            <person name="Henrissat B."/>
            <person name="Kuo A."/>
            <person name="Liang C."/>
            <person name="Lipzen A."/>
            <person name="Lutzoni F."/>
            <person name="Magnuson J."/>
            <person name="Mondo S."/>
            <person name="Nolan M."/>
            <person name="Ohm R."/>
            <person name="Pangilinan J."/>
            <person name="Park H.-J."/>
            <person name="Ramirez L."/>
            <person name="Alfaro M."/>
            <person name="Sun H."/>
            <person name="Tritt A."/>
            <person name="Yoshinaga Y."/>
            <person name="Zwiers L.-H."/>
            <person name="Turgeon B."/>
            <person name="Goodwin S."/>
            <person name="Spatafora J."/>
            <person name="Crous P."/>
            <person name="Grigoriev I."/>
        </authorList>
    </citation>
    <scope>NUCLEOTIDE SEQUENCE</scope>
    <source>
        <strain evidence="2">CBS 260.36</strain>
    </source>
</reference>
<comment type="caution">
    <text evidence="2">The sequence shown here is derived from an EMBL/GenBank/DDBJ whole genome shotgun (WGS) entry which is preliminary data.</text>
</comment>
<evidence type="ECO:0000313" key="3">
    <source>
        <dbReference type="Proteomes" id="UP000799439"/>
    </source>
</evidence>
<keyword evidence="3" id="KW-1185">Reference proteome</keyword>
<dbReference type="AlphaFoldDB" id="A0A9P4IUY3"/>
<feature type="domain" description="FAD dependent oxidoreductase" evidence="1">
    <location>
        <begin position="56"/>
        <end position="441"/>
    </location>
</feature>
<dbReference type="Gene3D" id="3.50.50.60">
    <property type="entry name" value="FAD/NAD(P)-binding domain"/>
    <property type="match status" value="1"/>
</dbReference>
<name>A0A9P4IUY3_9PEZI</name>
<gene>
    <name evidence="2" type="ORF">K461DRAFT_296712</name>
</gene>
<dbReference type="InterPro" id="IPR036188">
    <property type="entry name" value="FAD/NAD-bd_sf"/>
</dbReference>
<dbReference type="GO" id="GO:0005737">
    <property type="term" value="C:cytoplasm"/>
    <property type="evidence" value="ECO:0007669"/>
    <property type="project" value="TreeGrafter"/>
</dbReference>
<evidence type="ECO:0000259" key="1">
    <source>
        <dbReference type="Pfam" id="PF01266"/>
    </source>
</evidence>
<protein>
    <submittedName>
        <fullName evidence="2">FAD dependent oxidoreductase superfamily</fullName>
    </submittedName>
</protein>
<proteinExistence type="predicted"/>